<accession>A0A518BXG2</accession>
<gene>
    <name evidence="6 7" type="primary">rsmG</name>
    <name evidence="7" type="ORF">Pan265_15190</name>
</gene>
<dbReference type="Gene3D" id="3.40.50.150">
    <property type="entry name" value="Vaccinia Virus protein VP39"/>
    <property type="match status" value="1"/>
</dbReference>
<evidence type="ECO:0000256" key="1">
    <source>
        <dbReference type="ARBA" id="ARBA00022490"/>
    </source>
</evidence>
<comment type="function">
    <text evidence="6">Specifically methylates the N7 position of a guanine in 16S rRNA.</text>
</comment>
<dbReference type="EC" id="2.1.1.-" evidence="6"/>
<evidence type="ECO:0000256" key="6">
    <source>
        <dbReference type="HAMAP-Rule" id="MF_00074"/>
    </source>
</evidence>
<evidence type="ECO:0000313" key="8">
    <source>
        <dbReference type="Proteomes" id="UP000320386"/>
    </source>
</evidence>
<dbReference type="RefSeq" id="WP_236254261.1">
    <property type="nucleotide sequence ID" value="NZ_CP036280.1"/>
</dbReference>
<reference evidence="7 8" key="1">
    <citation type="submission" date="2019-02" db="EMBL/GenBank/DDBJ databases">
        <title>Deep-cultivation of Planctomycetes and their phenomic and genomic characterization uncovers novel biology.</title>
        <authorList>
            <person name="Wiegand S."/>
            <person name="Jogler M."/>
            <person name="Boedeker C."/>
            <person name="Pinto D."/>
            <person name="Vollmers J."/>
            <person name="Rivas-Marin E."/>
            <person name="Kohn T."/>
            <person name="Peeters S.H."/>
            <person name="Heuer A."/>
            <person name="Rast P."/>
            <person name="Oberbeckmann S."/>
            <person name="Bunk B."/>
            <person name="Jeske O."/>
            <person name="Meyerdierks A."/>
            <person name="Storesund J.E."/>
            <person name="Kallscheuer N."/>
            <person name="Luecker S."/>
            <person name="Lage O.M."/>
            <person name="Pohl T."/>
            <person name="Merkel B.J."/>
            <person name="Hornburger P."/>
            <person name="Mueller R.-W."/>
            <person name="Bruemmer F."/>
            <person name="Labrenz M."/>
            <person name="Spormann A.M."/>
            <person name="Op den Camp H."/>
            <person name="Overmann J."/>
            <person name="Amann R."/>
            <person name="Jetten M.S.M."/>
            <person name="Mascher T."/>
            <person name="Medema M.H."/>
            <person name="Devos D.P."/>
            <person name="Kaster A.-K."/>
            <person name="Ovreas L."/>
            <person name="Rohde M."/>
            <person name="Galperin M.Y."/>
            <person name="Jogler C."/>
        </authorList>
    </citation>
    <scope>NUCLEOTIDE SEQUENCE [LARGE SCALE GENOMIC DNA]</scope>
    <source>
        <strain evidence="7 8">Pan265</strain>
    </source>
</reference>
<dbReference type="KEGG" id="mcad:Pan265_15190"/>
<keyword evidence="4 6" id="KW-0808">Transferase</keyword>
<keyword evidence="8" id="KW-1185">Reference proteome</keyword>
<feature type="binding site" evidence="6">
    <location>
        <position position="153"/>
    </location>
    <ligand>
        <name>S-adenosyl-L-methionine</name>
        <dbReference type="ChEBI" id="CHEBI:59789"/>
    </ligand>
</feature>
<dbReference type="PANTHER" id="PTHR31760">
    <property type="entry name" value="S-ADENOSYL-L-METHIONINE-DEPENDENT METHYLTRANSFERASES SUPERFAMILY PROTEIN"/>
    <property type="match status" value="1"/>
</dbReference>
<keyword evidence="3 6" id="KW-0489">Methyltransferase</keyword>
<dbReference type="EMBL" id="CP036280">
    <property type="protein sequence ID" value="QDU71667.1"/>
    <property type="molecule type" value="Genomic_DNA"/>
</dbReference>
<protein>
    <recommendedName>
        <fullName evidence="6">Ribosomal RNA small subunit methyltransferase G</fullName>
        <ecNumber evidence="6">2.1.1.-</ecNumber>
    </recommendedName>
    <alternativeName>
        <fullName evidence="6">16S rRNA 7-methylguanosine methyltransferase</fullName>
        <shortName evidence="6">16S rRNA m7G methyltransferase</shortName>
    </alternativeName>
</protein>
<dbReference type="FunFam" id="3.40.50.150:FF:000041">
    <property type="entry name" value="Ribosomal RNA small subunit methyltransferase G"/>
    <property type="match status" value="1"/>
</dbReference>
<name>A0A518BXG2_9BACT</name>
<dbReference type="HAMAP" id="MF_00074">
    <property type="entry name" value="16SrRNA_methyltr_G"/>
    <property type="match status" value="1"/>
</dbReference>
<evidence type="ECO:0000256" key="4">
    <source>
        <dbReference type="ARBA" id="ARBA00022679"/>
    </source>
</evidence>
<comment type="subcellular location">
    <subcellularLocation>
        <location evidence="6">Cytoplasm</location>
    </subcellularLocation>
</comment>
<dbReference type="Pfam" id="PF02527">
    <property type="entry name" value="GidB"/>
    <property type="match status" value="1"/>
</dbReference>
<dbReference type="GO" id="GO:0005829">
    <property type="term" value="C:cytosol"/>
    <property type="evidence" value="ECO:0007669"/>
    <property type="project" value="TreeGrafter"/>
</dbReference>
<sequence>MTTEHAIPDSARSAAGELGFELDEPTWQQLARFLALLLERNQTTNLTAVRDPEQAWPRLILDSLTVLPAFEDLPEQARVIDVGTGGGLPGVPLAIARPDLRFTLLDSTGKKVAFIRETAETLGLDNITAIQDRAETLAHNATHRQQYDLAVSRAVGPLPTLLELTLPFVRQEGWCLAMKGPRVEQELADSGDALYKLGAGDLRVIDAYPECFENDLVLVLIHKERNTPKTYPRESGLPKRSPL</sequence>
<dbReference type="InterPro" id="IPR003682">
    <property type="entry name" value="rRNA_ssu_MeTfrase_G"/>
</dbReference>
<evidence type="ECO:0000256" key="3">
    <source>
        <dbReference type="ARBA" id="ARBA00022603"/>
    </source>
</evidence>
<dbReference type="Proteomes" id="UP000320386">
    <property type="component" value="Chromosome"/>
</dbReference>
<keyword evidence="2 6" id="KW-0698">rRNA processing</keyword>
<organism evidence="7 8">
    <name type="scientific">Mucisphaera calidilacus</name>
    <dbReference type="NCBI Taxonomy" id="2527982"/>
    <lineage>
        <taxon>Bacteria</taxon>
        <taxon>Pseudomonadati</taxon>
        <taxon>Planctomycetota</taxon>
        <taxon>Phycisphaerae</taxon>
        <taxon>Phycisphaerales</taxon>
        <taxon>Phycisphaeraceae</taxon>
        <taxon>Mucisphaera</taxon>
    </lineage>
</organism>
<comment type="similarity">
    <text evidence="6">Belongs to the methyltransferase superfamily. RNA methyltransferase RsmG family.</text>
</comment>
<feature type="binding site" evidence="6">
    <location>
        <position position="83"/>
    </location>
    <ligand>
        <name>S-adenosyl-L-methionine</name>
        <dbReference type="ChEBI" id="CHEBI:59789"/>
    </ligand>
</feature>
<dbReference type="CDD" id="cd02440">
    <property type="entry name" value="AdoMet_MTases"/>
    <property type="match status" value="1"/>
</dbReference>
<evidence type="ECO:0000313" key="7">
    <source>
        <dbReference type="EMBL" id="QDU71667.1"/>
    </source>
</evidence>
<dbReference type="PANTHER" id="PTHR31760:SF0">
    <property type="entry name" value="S-ADENOSYL-L-METHIONINE-DEPENDENT METHYLTRANSFERASES SUPERFAMILY PROTEIN"/>
    <property type="match status" value="1"/>
</dbReference>
<dbReference type="GO" id="GO:0070043">
    <property type="term" value="F:rRNA (guanine-N7-)-methyltransferase activity"/>
    <property type="evidence" value="ECO:0007669"/>
    <property type="project" value="UniProtKB-UniRule"/>
</dbReference>
<keyword evidence="5 6" id="KW-0949">S-adenosyl-L-methionine</keyword>
<feature type="binding site" evidence="6">
    <location>
        <position position="88"/>
    </location>
    <ligand>
        <name>S-adenosyl-L-methionine</name>
        <dbReference type="ChEBI" id="CHEBI:59789"/>
    </ligand>
</feature>
<dbReference type="InterPro" id="IPR029063">
    <property type="entry name" value="SAM-dependent_MTases_sf"/>
</dbReference>
<dbReference type="NCBIfam" id="TIGR00138">
    <property type="entry name" value="rsmG_gidB"/>
    <property type="match status" value="1"/>
</dbReference>
<feature type="binding site" evidence="6">
    <location>
        <begin position="106"/>
        <end position="108"/>
    </location>
    <ligand>
        <name>S-adenosyl-L-methionine</name>
        <dbReference type="ChEBI" id="CHEBI:59789"/>
    </ligand>
</feature>
<feature type="binding site" evidence="6">
    <location>
        <begin position="134"/>
        <end position="135"/>
    </location>
    <ligand>
        <name>S-adenosyl-L-methionine</name>
        <dbReference type="ChEBI" id="CHEBI:59789"/>
    </ligand>
</feature>
<evidence type="ECO:0000256" key="2">
    <source>
        <dbReference type="ARBA" id="ARBA00022552"/>
    </source>
</evidence>
<dbReference type="SUPFAM" id="SSF53335">
    <property type="entry name" value="S-adenosyl-L-methionine-dependent methyltransferases"/>
    <property type="match status" value="1"/>
</dbReference>
<proteinExistence type="inferred from homology"/>
<dbReference type="AlphaFoldDB" id="A0A518BXG2"/>
<keyword evidence="1 6" id="KW-0963">Cytoplasm</keyword>
<evidence type="ECO:0000256" key="5">
    <source>
        <dbReference type="ARBA" id="ARBA00022691"/>
    </source>
</evidence>